<dbReference type="InterPro" id="IPR005174">
    <property type="entry name" value="KIB1-4_b-propeller"/>
</dbReference>
<gene>
    <name evidence="2" type="ORF">OPV22_033278</name>
</gene>
<keyword evidence="3" id="KW-1185">Reference proteome</keyword>
<evidence type="ECO:0000313" key="3">
    <source>
        <dbReference type="Proteomes" id="UP001222027"/>
    </source>
</evidence>
<dbReference type="InterPro" id="IPR036047">
    <property type="entry name" value="F-box-like_dom_sf"/>
</dbReference>
<comment type="caution">
    <text evidence="2">The sequence shown here is derived from an EMBL/GenBank/DDBJ whole genome shotgun (WGS) entry which is preliminary data.</text>
</comment>
<dbReference type="PANTHER" id="PTHR33800">
    <property type="entry name" value="OS06G0113600 PROTEIN"/>
    <property type="match status" value="1"/>
</dbReference>
<dbReference type="Proteomes" id="UP001222027">
    <property type="component" value="Unassembled WGS sequence"/>
</dbReference>
<organism evidence="2 3">
    <name type="scientific">Ensete ventricosum</name>
    <name type="common">Abyssinian banana</name>
    <name type="synonym">Musa ensete</name>
    <dbReference type="NCBI Taxonomy" id="4639"/>
    <lineage>
        <taxon>Eukaryota</taxon>
        <taxon>Viridiplantae</taxon>
        <taxon>Streptophyta</taxon>
        <taxon>Embryophyta</taxon>
        <taxon>Tracheophyta</taxon>
        <taxon>Spermatophyta</taxon>
        <taxon>Magnoliopsida</taxon>
        <taxon>Liliopsida</taxon>
        <taxon>Zingiberales</taxon>
        <taxon>Musaceae</taxon>
        <taxon>Ensete</taxon>
    </lineage>
</organism>
<dbReference type="AlphaFoldDB" id="A0AAV8PPJ7"/>
<evidence type="ECO:0000259" key="1">
    <source>
        <dbReference type="Pfam" id="PF03478"/>
    </source>
</evidence>
<dbReference type="PANTHER" id="PTHR33800:SF13">
    <property type="entry name" value="OS06G0113600 PROTEIN"/>
    <property type="match status" value="1"/>
</dbReference>
<protein>
    <recommendedName>
        <fullName evidence="1">KIB1-4 beta-propeller domain-containing protein</fullName>
    </recommendedName>
</protein>
<reference evidence="2 3" key="1">
    <citation type="submission" date="2022-12" db="EMBL/GenBank/DDBJ databases">
        <title>Chromosome-scale assembly of the Ensete ventricosum genome.</title>
        <authorList>
            <person name="Dussert Y."/>
            <person name="Stocks J."/>
            <person name="Wendawek A."/>
            <person name="Woldeyes F."/>
            <person name="Nichols R.A."/>
            <person name="Borrell J.S."/>
        </authorList>
    </citation>
    <scope>NUCLEOTIDE SEQUENCE [LARGE SCALE GENOMIC DNA]</scope>
    <source>
        <strain evidence="3">cv. Maze</strain>
        <tissue evidence="2">Seeds</tissue>
    </source>
</reference>
<dbReference type="Gene3D" id="1.20.1280.50">
    <property type="match status" value="1"/>
</dbReference>
<accession>A0AAV8PPJ7</accession>
<dbReference type="Pfam" id="PF03478">
    <property type="entry name" value="Beta-prop_KIB1-4"/>
    <property type="match status" value="1"/>
</dbReference>
<feature type="domain" description="KIB1-4 beta-propeller" evidence="1">
    <location>
        <begin position="126"/>
        <end position="350"/>
    </location>
</feature>
<dbReference type="EMBL" id="JAQQAF010000009">
    <property type="protein sequence ID" value="KAJ8460352.1"/>
    <property type="molecule type" value="Genomic_DNA"/>
</dbReference>
<proteinExistence type="predicted"/>
<name>A0AAV8PPJ7_ENSVE</name>
<sequence length="388" mass="43581">MRDRSRGDRNKRRCRRRRRSPSASAVKWADLLEPLLLSVLDRLPSLRDRFAVASVCRTWRAVSRPSLSSATGSCPPLLFRPFVGPFHRRSRRCHQISPRRCDLVCPAAPFAPSRSMVSSGTLNLFLLGSSYGHLIFCEHRRAILADIFTGDELRTPDLPSDGWRFHYGALTGSLSSPGSSLLLSANGNLLRWRIGDSKWEGCSFTPLDVHMERVVAFKDHIFALDSAERLHVLQFSPYFSIKQMAVQWAGGSISSAMNFGFTQQLVECGGELMLVQVVPAGQIMHLKFEVYRLDLSGQPTWVKVESLGDWALFIEESGRCPASCVSPGRWGGRSNCIYYSGHGRGGWHVFSLDNTAIDTTDPESPLYFENQCISMWPSPIWVYPSMLY</sequence>
<evidence type="ECO:0000313" key="2">
    <source>
        <dbReference type="EMBL" id="KAJ8460352.1"/>
    </source>
</evidence>
<dbReference type="SUPFAM" id="SSF81383">
    <property type="entry name" value="F-box domain"/>
    <property type="match status" value="1"/>
</dbReference>